<name>A0A2T0VBR6_9MICO</name>
<dbReference type="AlphaFoldDB" id="A0A2T0VBR6"/>
<dbReference type="PANTHER" id="PTHR40077">
    <property type="entry name" value="MEMBRANE PROTEIN-RELATED"/>
    <property type="match status" value="1"/>
</dbReference>
<reference evidence="8 9" key="1">
    <citation type="submission" date="2018-03" db="EMBL/GenBank/DDBJ databases">
        <title>Genomic Encyclopedia of Type Strains, Phase III (KMG-III): the genomes of soil and plant-associated and newly described type strains.</title>
        <authorList>
            <person name="Whitman W."/>
        </authorList>
    </citation>
    <scope>NUCLEOTIDE SEQUENCE [LARGE SCALE GENOMIC DNA]</scope>
    <source>
        <strain evidence="8 9">CGMCC 1.12484</strain>
    </source>
</reference>
<keyword evidence="3 6" id="KW-0812">Transmembrane</keyword>
<dbReference type="Pfam" id="PF12823">
    <property type="entry name" value="DUF3817"/>
    <property type="match status" value="1"/>
</dbReference>
<gene>
    <name evidence="8" type="ORF">B0I08_106219</name>
</gene>
<evidence type="ECO:0000256" key="1">
    <source>
        <dbReference type="ARBA" id="ARBA00004651"/>
    </source>
</evidence>
<dbReference type="EMBL" id="PVTL01000006">
    <property type="protein sequence ID" value="PRY67612.1"/>
    <property type="molecule type" value="Genomic_DNA"/>
</dbReference>
<evidence type="ECO:0000256" key="6">
    <source>
        <dbReference type="SAM" id="Phobius"/>
    </source>
</evidence>
<accession>A0A2T0VBR6</accession>
<sequence length="162" mass="18275">MSEQSPRATSPRVRRQLKPRAADAKRITTALKLYRVTSIVTGVFLLLLCVMMVTRYGFGVDIELNGAFGFFALTPKEQITGINVSTVILILHGWFYVVYLFSDFHLWSLMRWDFTRFIIVALGGVVPFLSFIVERHYHRLATAQLAAVVEANAKNAPVEAQP</sequence>
<evidence type="ECO:0000256" key="5">
    <source>
        <dbReference type="ARBA" id="ARBA00023136"/>
    </source>
</evidence>
<dbReference type="PANTHER" id="PTHR40077:SF2">
    <property type="entry name" value="MEMBRANE PROTEIN"/>
    <property type="match status" value="1"/>
</dbReference>
<feature type="domain" description="DUF3817" evidence="7">
    <location>
        <begin position="31"/>
        <end position="139"/>
    </location>
</feature>
<feature type="transmembrane region" description="Helical" evidence="6">
    <location>
        <begin position="78"/>
        <end position="102"/>
    </location>
</feature>
<evidence type="ECO:0000256" key="4">
    <source>
        <dbReference type="ARBA" id="ARBA00022989"/>
    </source>
</evidence>
<evidence type="ECO:0000313" key="9">
    <source>
        <dbReference type="Proteomes" id="UP000237983"/>
    </source>
</evidence>
<keyword evidence="4 6" id="KW-1133">Transmembrane helix</keyword>
<evidence type="ECO:0000259" key="7">
    <source>
        <dbReference type="Pfam" id="PF12823"/>
    </source>
</evidence>
<dbReference type="RefSeq" id="WP_181243402.1">
    <property type="nucleotide sequence ID" value="NZ_PVTL01000006.1"/>
</dbReference>
<keyword evidence="5 6" id="KW-0472">Membrane</keyword>
<dbReference type="GO" id="GO:0005886">
    <property type="term" value="C:plasma membrane"/>
    <property type="evidence" value="ECO:0007669"/>
    <property type="project" value="UniProtKB-SubCell"/>
</dbReference>
<keyword evidence="9" id="KW-1185">Reference proteome</keyword>
<keyword evidence="2" id="KW-1003">Cell membrane</keyword>
<evidence type="ECO:0000256" key="3">
    <source>
        <dbReference type="ARBA" id="ARBA00022692"/>
    </source>
</evidence>
<feature type="transmembrane region" description="Helical" evidence="6">
    <location>
        <begin position="114"/>
        <end position="133"/>
    </location>
</feature>
<comment type="subcellular location">
    <subcellularLocation>
        <location evidence="1">Cell membrane</location>
        <topology evidence="1">Multi-pass membrane protein</topology>
    </subcellularLocation>
</comment>
<evidence type="ECO:0000313" key="8">
    <source>
        <dbReference type="EMBL" id="PRY67612.1"/>
    </source>
</evidence>
<feature type="transmembrane region" description="Helical" evidence="6">
    <location>
        <begin position="33"/>
        <end position="58"/>
    </location>
</feature>
<dbReference type="NCBIfam" id="TIGR03954">
    <property type="entry name" value="integ_memb_HG"/>
    <property type="match status" value="1"/>
</dbReference>
<comment type="caution">
    <text evidence="8">The sequence shown here is derived from an EMBL/GenBank/DDBJ whole genome shotgun (WGS) entry which is preliminary data.</text>
</comment>
<organism evidence="8 9">
    <name type="scientific">Glaciihabitans tibetensis</name>
    <dbReference type="NCBI Taxonomy" id="1266600"/>
    <lineage>
        <taxon>Bacteria</taxon>
        <taxon>Bacillati</taxon>
        <taxon>Actinomycetota</taxon>
        <taxon>Actinomycetes</taxon>
        <taxon>Micrococcales</taxon>
        <taxon>Microbacteriaceae</taxon>
        <taxon>Glaciihabitans</taxon>
    </lineage>
</organism>
<dbReference type="Proteomes" id="UP000237983">
    <property type="component" value="Unassembled WGS sequence"/>
</dbReference>
<dbReference type="InterPro" id="IPR023845">
    <property type="entry name" value="DUF3817_TM"/>
</dbReference>
<proteinExistence type="predicted"/>
<protein>
    <submittedName>
        <fullName evidence="8">Integral membrane protein</fullName>
    </submittedName>
</protein>
<evidence type="ECO:0000256" key="2">
    <source>
        <dbReference type="ARBA" id="ARBA00022475"/>
    </source>
</evidence>